<dbReference type="GO" id="GO:0003774">
    <property type="term" value="F:cytoskeletal motor activity"/>
    <property type="evidence" value="ECO:0007669"/>
    <property type="project" value="InterPro"/>
</dbReference>
<protein>
    <recommendedName>
        <fullName evidence="3">Myosin N-terminal SH3-like domain-containing protein</fullName>
    </recommendedName>
</protein>
<dbReference type="AlphaFoldDB" id="A0A8J5L018"/>
<keyword evidence="5" id="KW-1185">Reference proteome</keyword>
<dbReference type="PANTHER" id="PTHR47565:SF2">
    <property type="entry name" value="CYTOCHROME C OXIDASE 19-1"/>
    <property type="match status" value="1"/>
</dbReference>
<evidence type="ECO:0000256" key="1">
    <source>
        <dbReference type="ARBA" id="ARBA00022741"/>
    </source>
</evidence>
<evidence type="ECO:0000256" key="2">
    <source>
        <dbReference type="ARBA" id="ARBA00022840"/>
    </source>
</evidence>
<feature type="domain" description="Myosin N-terminal SH3-like" evidence="3">
    <location>
        <begin position="33"/>
        <end position="83"/>
    </location>
</feature>
<dbReference type="PANTHER" id="PTHR47565">
    <property type="entry name" value="CYTOCHROME C OXIDASE 19-1"/>
    <property type="match status" value="1"/>
</dbReference>
<dbReference type="GO" id="GO:0005524">
    <property type="term" value="F:ATP binding"/>
    <property type="evidence" value="ECO:0007669"/>
    <property type="project" value="UniProtKB-KW"/>
</dbReference>
<dbReference type="Proteomes" id="UP000734854">
    <property type="component" value="Unassembled WGS sequence"/>
</dbReference>
<sequence>MLVYLEACRRKHQGVPLRFGVVATTMARKVSVAVGSQVWVEDPADVAWIDGEVLEVKGSEIKISCSTGRMVTAKISDVHPKDPKASPSGVDDMTKLAYLFSSIFIIQESNVFYIGEKEYIACLKSFGYQSEKYRHLSKKYLQCRMERLVCI</sequence>
<dbReference type="GO" id="GO:0016459">
    <property type="term" value="C:myosin complex"/>
    <property type="evidence" value="ECO:0007669"/>
    <property type="project" value="InterPro"/>
</dbReference>
<evidence type="ECO:0000313" key="5">
    <source>
        <dbReference type="Proteomes" id="UP000734854"/>
    </source>
</evidence>
<keyword evidence="1" id="KW-0547">Nucleotide-binding</keyword>
<dbReference type="PROSITE" id="PS51844">
    <property type="entry name" value="SH3_LIKE"/>
    <property type="match status" value="1"/>
</dbReference>
<evidence type="ECO:0000259" key="3">
    <source>
        <dbReference type="PROSITE" id="PS51844"/>
    </source>
</evidence>
<comment type="caution">
    <text evidence="4">The sequence shown here is derived from an EMBL/GenBank/DDBJ whole genome shotgun (WGS) entry which is preliminary data.</text>
</comment>
<organism evidence="4 5">
    <name type="scientific">Zingiber officinale</name>
    <name type="common">Ginger</name>
    <name type="synonym">Amomum zingiber</name>
    <dbReference type="NCBI Taxonomy" id="94328"/>
    <lineage>
        <taxon>Eukaryota</taxon>
        <taxon>Viridiplantae</taxon>
        <taxon>Streptophyta</taxon>
        <taxon>Embryophyta</taxon>
        <taxon>Tracheophyta</taxon>
        <taxon>Spermatophyta</taxon>
        <taxon>Magnoliopsida</taxon>
        <taxon>Liliopsida</taxon>
        <taxon>Zingiberales</taxon>
        <taxon>Zingiberaceae</taxon>
        <taxon>Zingiber</taxon>
    </lineage>
</organism>
<evidence type="ECO:0000313" key="4">
    <source>
        <dbReference type="EMBL" id="KAG6499482.1"/>
    </source>
</evidence>
<proteinExistence type="predicted"/>
<dbReference type="InterPro" id="IPR004009">
    <property type="entry name" value="SH3_Myosin"/>
</dbReference>
<accession>A0A8J5L018</accession>
<keyword evidence="2" id="KW-0067">ATP-binding</keyword>
<name>A0A8J5L018_ZINOF</name>
<reference evidence="4 5" key="1">
    <citation type="submission" date="2020-08" db="EMBL/GenBank/DDBJ databases">
        <title>Plant Genome Project.</title>
        <authorList>
            <person name="Zhang R.-G."/>
        </authorList>
    </citation>
    <scope>NUCLEOTIDE SEQUENCE [LARGE SCALE GENOMIC DNA]</scope>
    <source>
        <tissue evidence="4">Rhizome</tissue>
    </source>
</reference>
<gene>
    <name evidence="4" type="ORF">ZIOFF_039271</name>
</gene>
<dbReference type="Pfam" id="PF02736">
    <property type="entry name" value="Myosin_N"/>
    <property type="match status" value="1"/>
</dbReference>
<dbReference type="EMBL" id="JACMSC010000011">
    <property type="protein sequence ID" value="KAG6499482.1"/>
    <property type="molecule type" value="Genomic_DNA"/>
</dbReference>